<sequence>MTNTAPQPRGCAPLEGLNVNQTPLLAMLHTVPGLVPDMEARASDALPGIRVLHYVDESLLRDTIVEGLTPGHVRRRLISYARYAEESGAEALLVSCSSIGEAATAAQDFVSIPVLRIDTPMADLAVASGQRIGVLATVSATLGPTTRLVQAAATRQNKTPDITARKVDGAFDALRAGDREKHDTLVLAAFLKLAAECDVVVLAQASMARVVKHTQEQPGGPIVLTSPDSGMTQLSAIFPSKDS</sequence>
<gene>
    <name evidence="2" type="ORF">SAMN05216555_107142</name>
</gene>
<dbReference type="RefSeq" id="WP_139163357.1">
    <property type="nucleotide sequence ID" value="NZ_FNEI01000007.1"/>
</dbReference>
<accession>A0A1G8RA41</accession>
<dbReference type="Pfam" id="PF01177">
    <property type="entry name" value="Asp_Glu_race"/>
    <property type="match status" value="1"/>
</dbReference>
<dbReference type="STRING" id="1045773.SAMN05216555_107142"/>
<evidence type="ECO:0000256" key="1">
    <source>
        <dbReference type="ARBA" id="ARBA00038414"/>
    </source>
</evidence>
<evidence type="ECO:0000313" key="3">
    <source>
        <dbReference type="Proteomes" id="UP000182130"/>
    </source>
</evidence>
<organism evidence="2 3">
    <name type="scientific">Arthrobacter cupressi</name>
    <dbReference type="NCBI Taxonomy" id="1045773"/>
    <lineage>
        <taxon>Bacteria</taxon>
        <taxon>Bacillati</taxon>
        <taxon>Actinomycetota</taxon>
        <taxon>Actinomycetes</taxon>
        <taxon>Micrococcales</taxon>
        <taxon>Micrococcaceae</taxon>
        <taxon>Arthrobacter</taxon>
    </lineage>
</organism>
<dbReference type="InterPro" id="IPR015942">
    <property type="entry name" value="Asp/Glu/hydantoin_racemase"/>
</dbReference>
<dbReference type="Gene3D" id="3.40.50.12500">
    <property type="match status" value="1"/>
</dbReference>
<dbReference type="Proteomes" id="UP000182130">
    <property type="component" value="Unassembled WGS sequence"/>
</dbReference>
<evidence type="ECO:0000313" key="2">
    <source>
        <dbReference type="EMBL" id="SDJ13862.1"/>
    </source>
</evidence>
<comment type="similarity">
    <text evidence="1">Belongs to the HyuE racemase family.</text>
</comment>
<dbReference type="InterPro" id="IPR053714">
    <property type="entry name" value="Iso_Racemase_Enz_sf"/>
</dbReference>
<proteinExistence type="inferred from homology"/>
<dbReference type="OrthoDB" id="978447at2"/>
<dbReference type="AlphaFoldDB" id="A0A1G8RA41"/>
<evidence type="ECO:0008006" key="4">
    <source>
        <dbReference type="Google" id="ProtNLM"/>
    </source>
</evidence>
<protein>
    <recommendedName>
        <fullName evidence="4">Asp/Glu/hydantoin racemase</fullName>
    </recommendedName>
</protein>
<dbReference type="EMBL" id="FNEI01000007">
    <property type="protein sequence ID" value="SDJ13862.1"/>
    <property type="molecule type" value="Genomic_DNA"/>
</dbReference>
<keyword evidence="3" id="KW-1185">Reference proteome</keyword>
<dbReference type="GO" id="GO:0047661">
    <property type="term" value="F:amino-acid racemase activity"/>
    <property type="evidence" value="ECO:0007669"/>
    <property type="project" value="InterPro"/>
</dbReference>
<reference evidence="3" key="1">
    <citation type="submission" date="2016-10" db="EMBL/GenBank/DDBJ databases">
        <authorList>
            <person name="Varghese N."/>
            <person name="Submissions S."/>
        </authorList>
    </citation>
    <scope>NUCLEOTIDE SEQUENCE [LARGE SCALE GENOMIC DNA]</scope>
    <source>
        <strain evidence="3">CGMCC 1.10783</strain>
    </source>
</reference>
<name>A0A1G8RA41_9MICC</name>